<accession>A0A2U1B2I6</accession>
<dbReference type="InterPro" id="IPR018704">
    <property type="entry name" value="SecYEG/CpoB_TPR"/>
</dbReference>
<dbReference type="AlphaFoldDB" id="A0A2U1B2I6"/>
<dbReference type="RefSeq" id="WP_116883660.1">
    <property type="nucleotide sequence ID" value="NZ_CABMMC010000018.1"/>
</dbReference>
<dbReference type="PROSITE" id="PS50005">
    <property type="entry name" value="TPR"/>
    <property type="match status" value="2"/>
</dbReference>
<name>A0A2U1B2I6_9BACT</name>
<keyword evidence="1" id="KW-0677">Repeat</keyword>
<dbReference type="Gene3D" id="1.25.40.10">
    <property type="entry name" value="Tetratricopeptide repeat domain"/>
    <property type="match status" value="4"/>
</dbReference>
<dbReference type="PANTHER" id="PTHR45586:SF1">
    <property type="entry name" value="LIPOPOLYSACCHARIDE ASSEMBLY PROTEIN B"/>
    <property type="match status" value="1"/>
</dbReference>
<dbReference type="PROSITE" id="PS50096">
    <property type="entry name" value="IQ"/>
    <property type="match status" value="1"/>
</dbReference>
<comment type="caution">
    <text evidence="6">The sequence shown here is derived from an EMBL/GenBank/DDBJ whole genome shotgun (WGS) entry which is preliminary data.</text>
</comment>
<evidence type="ECO:0000313" key="6">
    <source>
        <dbReference type="EMBL" id="PVY42747.1"/>
    </source>
</evidence>
<dbReference type="Proteomes" id="UP000245959">
    <property type="component" value="Unassembled WGS sequence"/>
</dbReference>
<evidence type="ECO:0000256" key="3">
    <source>
        <dbReference type="PROSITE-ProRule" id="PRU00339"/>
    </source>
</evidence>
<evidence type="ECO:0000259" key="5">
    <source>
        <dbReference type="Pfam" id="PF09976"/>
    </source>
</evidence>
<feature type="domain" description="Ancillary SecYEG translocon subunit/Cell division coordinator CpoB TPR" evidence="5">
    <location>
        <begin position="537"/>
        <end position="690"/>
    </location>
</feature>
<dbReference type="InterPro" id="IPR019734">
    <property type="entry name" value="TPR_rpt"/>
</dbReference>
<gene>
    <name evidence="6" type="ORF">C8D82_11055</name>
</gene>
<dbReference type="InterPro" id="IPR011990">
    <property type="entry name" value="TPR-like_helical_dom_sf"/>
</dbReference>
<sequence>MKNFFTITETAFAAMLLASAVAVHAADEATERRLGIRAVANGDYSNAVNFFKSALALSGEDQEKWAANAVDLAAAKLRTGDLAGARELLAEFRSRFPARSAGLLPGEIMIAERKYDDAEKFFQSLAASAADPELSCQARYALALSRLHQNKFPAALADLEQLERENADLPSWAARAHLTRIYTLLASGDLKTAEELLKQDKYRKELPDRYRRLELALMLKRRQFDSFYRLWPEIAAEAGDRQDKLLYDLAVSGALQAAAAKQYDAAVRLLNDGFRFAGNDLERRNALRELINVDAVVDPERAADAIKRYLEFFPEANDRTELLLRGARLLASVKSYDRAIALFTQVTGDNRIPTEQRLGAAREAAVTAQAAGRPEVARRMYRYLIEQAETPDQRLEGNYLFGEYSFREKNFRQAANLLKTVADSGSNRADAARYRLLQSLVELKRYKEAEPVAEALRRSPVQTHATSADFYRALLLEKAGHSAEARSEYLKFLVAHPDSEYSPRALFSAAELAMELREYPAAVREFFEFAEKNPKSDSAPAALYQAMQSGYFARNAAETRRAIELLEKKYPESPVVIESRLQLADYLIRDADYDGALAQLAEVEKYPAAKSPETASELLYDHARIARLQRQDEDALKFLEQLLKEHPSNAFGAEAALSAGNLKADQGNYREALKFYERALTLGPAGRNAELTRGRIADARYNIYAETLDKNDLDQAAAIYRELADGSGNPQVMLQSLYKYGKCCELMDEREDALRAYEKLLYLAGDLQRRGIAPDPVWTSRGAYQAVLLNLKDGTPASARRALEDIRLYEELKLTGAGEDFARIKQEIKQRYNLEEK</sequence>
<dbReference type="GeneID" id="78294970"/>
<dbReference type="Pfam" id="PF13432">
    <property type="entry name" value="TPR_16"/>
    <property type="match status" value="3"/>
</dbReference>
<dbReference type="SUPFAM" id="SSF48452">
    <property type="entry name" value="TPR-like"/>
    <property type="match status" value="3"/>
</dbReference>
<evidence type="ECO:0000313" key="7">
    <source>
        <dbReference type="Proteomes" id="UP000245959"/>
    </source>
</evidence>
<keyword evidence="7" id="KW-1185">Reference proteome</keyword>
<feature type="signal peptide" evidence="4">
    <location>
        <begin position="1"/>
        <end position="25"/>
    </location>
</feature>
<protein>
    <submittedName>
        <fullName evidence="6">Tetratricopeptide repeat protein</fullName>
    </submittedName>
</protein>
<evidence type="ECO:0000256" key="2">
    <source>
        <dbReference type="ARBA" id="ARBA00022803"/>
    </source>
</evidence>
<evidence type="ECO:0000256" key="1">
    <source>
        <dbReference type="ARBA" id="ARBA00022737"/>
    </source>
</evidence>
<proteinExistence type="predicted"/>
<feature type="repeat" description="TPR" evidence="3">
    <location>
        <begin position="653"/>
        <end position="686"/>
    </location>
</feature>
<feature type="repeat" description="TPR" evidence="3">
    <location>
        <begin position="28"/>
        <end position="61"/>
    </location>
</feature>
<dbReference type="PROSITE" id="PS50293">
    <property type="entry name" value="TPR_REGION"/>
    <property type="match status" value="1"/>
</dbReference>
<evidence type="ECO:0000256" key="4">
    <source>
        <dbReference type="SAM" id="SignalP"/>
    </source>
</evidence>
<keyword evidence="2 3" id="KW-0802">TPR repeat</keyword>
<dbReference type="PANTHER" id="PTHR45586">
    <property type="entry name" value="TPR REPEAT-CONTAINING PROTEIN PA4667"/>
    <property type="match status" value="1"/>
</dbReference>
<dbReference type="SMART" id="SM00028">
    <property type="entry name" value="TPR"/>
    <property type="match status" value="6"/>
</dbReference>
<dbReference type="InterPro" id="IPR051012">
    <property type="entry name" value="CellSynth/LPSAsmb/PSIAsmb"/>
</dbReference>
<organism evidence="6 7">
    <name type="scientific">Victivallis vadensis</name>
    <dbReference type="NCBI Taxonomy" id="172901"/>
    <lineage>
        <taxon>Bacteria</taxon>
        <taxon>Pseudomonadati</taxon>
        <taxon>Lentisphaerota</taxon>
        <taxon>Lentisphaeria</taxon>
        <taxon>Victivallales</taxon>
        <taxon>Victivallaceae</taxon>
        <taxon>Victivallis</taxon>
    </lineage>
</organism>
<dbReference type="Pfam" id="PF09976">
    <property type="entry name" value="TPR_21"/>
    <property type="match status" value="1"/>
</dbReference>
<dbReference type="OrthoDB" id="9814448at2"/>
<reference evidence="6 7" key="1">
    <citation type="submission" date="2018-04" db="EMBL/GenBank/DDBJ databases">
        <title>Genomic Encyclopedia of Type Strains, Phase IV (KMG-IV): sequencing the most valuable type-strain genomes for metagenomic binning, comparative biology and taxonomic classification.</title>
        <authorList>
            <person name="Goeker M."/>
        </authorList>
    </citation>
    <scope>NUCLEOTIDE SEQUENCE [LARGE SCALE GENOMIC DNA]</scope>
    <source>
        <strain evidence="6 7">DSM 14823</strain>
    </source>
</reference>
<feature type="chain" id="PRO_5015439527" evidence="4">
    <location>
        <begin position="26"/>
        <end position="837"/>
    </location>
</feature>
<dbReference type="EMBL" id="QEKH01000010">
    <property type="protein sequence ID" value="PVY42747.1"/>
    <property type="molecule type" value="Genomic_DNA"/>
</dbReference>
<keyword evidence="4" id="KW-0732">Signal</keyword>